<organism evidence="3 4">
    <name type="scientific">Rossellomorea vietnamensis</name>
    <dbReference type="NCBI Taxonomy" id="218284"/>
    <lineage>
        <taxon>Bacteria</taxon>
        <taxon>Bacillati</taxon>
        <taxon>Bacillota</taxon>
        <taxon>Bacilli</taxon>
        <taxon>Bacillales</taxon>
        <taxon>Bacillaceae</taxon>
        <taxon>Rossellomorea</taxon>
    </lineage>
</organism>
<feature type="domain" description="Phosphoribosyltransferase" evidence="2">
    <location>
        <begin position="143"/>
        <end position="235"/>
    </location>
</feature>
<dbReference type="Proteomes" id="UP000323317">
    <property type="component" value="Unassembled WGS sequence"/>
</dbReference>
<evidence type="ECO:0000259" key="2">
    <source>
        <dbReference type="Pfam" id="PF00156"/>
    </source>
</evidence>
<reference evidence="3 4" key="1">
    <citation type="submission" date="2019-08" db="EMBL/GenBank/DDBJ databases">
        <title>Bacillus genomes from the desert of Cuatro Cienegas, Coahuila.</title>
        <authorList>
            <person name="Olmedo-Alvarez G."/>
        </authorList>
    </citation>
    <scope>NUCLEOTIDE SEQUENCE [LARGE SCALE GENOMIC DNA]</scope>
    <source>
        <strain evidence="3 4">CH40_1T</strain>
    </source>
</reference>
<evidence type="ECO:0000313" key="3">
    <source>
        <dbReference type="EMBL" id="TYR76042.1"/>
    </source>
</evidence>
<name>A0A5D4KFQ2_9BACI</name>
<accession>A0A5D4KFQ2</accession>
<dbReference type="PANTHER" id="PTHR47505">
    <property type="entry name" value="DNA UTILIZATION PROTEIN YHGH"/>
    <property type="match status" value="1"/>
</dbReference>
<dbReference type="AlphaFoldDB" id="A0A5D4KFQ2"/>
<comment type="caution">
    <text evidence="3">The sequence shown here is derived from an EMBL/GenBank/DDBJ whole genome shotgun (WGS) entry which is preliminary data.</text>
</comment>
<evidence type="ECO:0000256" key="1">
    <source>
        <dbReference type="ARBA" id="ARBA00008007"/>
    </source>
</evidence>
<dbReference type="Gene3D" id="3.40.50.2020">
    <property type="match status" value="1"/>
</dbReference>
<comment type="similarity">
    <text evidence="1">Belongs to the ComF/GntX family.</text>
</comment>
<protein>
    <submittedName>
        <fullName evidence="3">ComF family protein</fullName>
    </submittedName>
</protein>
<evidence type="ECO:0000313" key="4">
    <source>
        <dbReference type="Proteomes" id="UP000323317"/>
    </source>
</evidence>
<dbReference type="CDD" id="cd06223">
    <property type="entry name" value="PRTases_typeI"/>
    <property type="match status" value="1"/>
</dbReference>
<proteinExistence type="inferred from homology"/>
<dbReference type="InterPro" id="IPR051910">
    <property type="entry name" value="ComF/GntX_DNA_util-trans"/>
</dbReference>
<dbReference type="EMBL" id="VTEH01000004">
    <property type="protein sequence ID" value="TYR76042.1"/>
    <property type="molecule type" value="Genomic_DNA"/>
</dbReference>
<dbReference type="InterPro" id="IPR000836">
    <property type="entry name" value="PRTase_dom"/>
</dbReference>
<dbReference type="SUPFAM" id="SSF53271">
    <property type="entry name" value="PRTase-like"/>
    <property type="match status" value="1"/>
</dbReference>
<gene>
    <name evidence="3" type="ORF">FZC79_07765</name>
</gene>
<dbReference type="InterPro" id="IPR029057">
    <property type="entry name" value="PRTase-like"/>
</dbReference>
<dbReference type="Pfam" id="PF00156">
    <property type="entry name" value="Pribosyltran"/>
    <property type="match status" value="1"/>
</dbReference>
<sequence>MNTHCLDCHSEIEYHMTWNSFLFTPKERWLCGKCESQLQSITGERCRTCSRPLSLLEPHHIKEGICLDCTRWERDPQWSGVLTKNTSLLLYNEYLKSYLARFKYRGDYILAKAFSASIKEAASAMNTSLIVPIPLSPERLQERGFNQSEAIAKEAGLQTQHLLIRKHSEKQSKKSRQERIHSETVFDLSPDQPNITNQSILLIDDIYTTGTTLRHAAQCLKQAGAKQVSSLTLARG</sequence>
<dbReference type="RefSeq" id="WP_148946259.1">
    <property type="nucleotide sequence ID" value="NZ_VTEH01000004.1"/>
</dbReference>
<dbReference type="PANTHER" id="PTHR47505:SF1">
    <property type="entry name" value="DNA UTILIZATION PROTEIN YHGH"/>
    <property type="match status" value="1"/>
</dbReference>